<comment type="caution">
    <text evidence="2">The sequence shown here is derived from an EMBL/GenBank/DDBJ whole genome shotgun (WGS) entry which is preliminary data.</text>
</comment>
<dbReference type="AlphaFoldDB" id="A0AAD5N3B8"/>
<feature type="compositionally biased region" description="Basic and acidic residues" evidence="1">
    <location>
        <begin position="1"/>
        <end position="14"/>
    </location>
</feature>
<evidence type="ECO:0000256" key="1">
    <source>
        <dbReference type="SAM" id="MobiDB-lite"/>
    </source>
</evidence>
<protein>
    <submittedName>
        <fullName evidence="2">Uncharacterized protein</fullName>
    </submittedName>
</protein>
<evidence type="ECO:0000313" key="2">
    <source>
        <dbReference type="EMBL" id="KAJ1361326.1"/>
    </source>
</evidence>
<gene>
    <name evidence="2" type="ORF">KIN20_020543</name>
</gene>
<evidence type="ECO:0000313" key="3">
    <source>
        <dbReference type="Proteomes" id="UP001196413"/>
    </source>
</evidence>
<name>A0AAD5N3B8_PARTN</name>
<feature type="compositionally biased region" description="Polar residues" evidence="1">
    <location>
        <begin position="16"/>
        <end position="26"/>
    </location>
</feature>
<feature type="region of interest" description="Disordered" evidence="1">
    <location>
        <begin position="1"/>
        <end position="27"/>
    </location>
</feature>
<sequence>MKNALTRREDRFEFASKNTQTGTPTAKQKIRRLNSADYAYFVIREQEIMLNYNPFQRILCGTHKFIETIALING</sequence>
<keyword evidence="3" id="KW-1185">Reference proteome</keyword>
<accession>A0AAD5N3B8</accession>
<proteinExistence type="predicted"/>
<organism evidence="2 3">
    <name type="scientific">Parelaphostrongylus tenuis</name>
    <name type="common">Meningeal worm</name>
    <dbReference type="NCBI Taxonomy" id="148309"/>
    <lineage>
        <taxon>Eukaryota</taxon>
        <taxon>Metazoa</taxon>
        <taxon>Ecdysozoa</taxon>
        <taxon>Nematoda</taxon>
        <taxon>Chromadorea</taxon>
        <taxon>Rhabditida</taxon>
        <taxon>Rhabditina</taxon>
        <taxon>Rhabditomorpha</taxon>
        <taxon>Strongyloidea</taxon>
        <taxon>Metastrongylidae</taxon>
        <taxon>Parelaphostrongylus</taxon>
    </lineage>
</organism>
<dbReference type="Proteomes" id="UP001196413">
    <property type="component" value="Unassembled WGS sequence"/>
</dbReference>
<reference evidence="2" key="1">
    <citation type="submission" date="2021-06" db="EMBL/GenBank/DDBJ databases">
        <title>Parelaphostrongylus tenuis whole genome reference sequence.</title>
        <authorList>
            <person name="Garwood T.J."/>
            <person name="Larsen P.A."/>
            <person name="Fountain-Jones N.M."/>
            <person name="Garbe J.R."/>
            <person name="Macchietto M.G."/>
            <person name="Kania S.A."/>
            <person name="Gerhold R.W."/>
            <person name="Richards J.E."/>
            <person name="Wolf T.M."/>
        </authorList>
    </citation>
    <scope>NUCLEOTIDE SEQUENCE</scope>
    <source>
        <strain evidence="2">MNPRO001-30</strain>
        <tissue evidence="2">Meninges</tissue>
    </source>
</reference>
<dbReference type="EMBL" id="JAHQIW010004168">
    <property type="protein sequence ID" value="KAJ1361326.1"/>
    <property type="molecule type" value="Genomic_DNA"/>
</dbReference>